<evidence type="ECO:0000256" key="7">
    <source>
        <dbReference type="SAM" id="MobiDB-lite"/>
    </source>
</evidence>
<organism evidence="9 10">
    <name type="scientific">Candida parapsilosis</name>
    <name type="common">Yeast</name>
    <dbReference type="NCBI Taxonomy" id="5480"/>
    <lineage>
        <taxon>Eukaryota</taxon>
        <taxon>Fungi</taxon>
        <taxon>Dikarya</taxon>
        <taxon>Ascomycota</taxon>
        <taxon>Saccharomycotina</taxon>
        <taxon>Pichiomycetes</taxon>
        <taxon>Debaryomycetaceae</taxon>
        <taxon>Candida/Lodderomyces clade</taxon>
        <taxon>Candida</taxon>
    </lineage>
</organism>
<evidence type="ECO:0000256" key="1">
    <source>
        <dbReference type="ARBA" id="ARBA00004123"/>
    </source>
</evidence>
<evidence type="ECO:0000256" key="5">
    <source>
        <dbReference type="ARBA" id="ARBA00023242"/>
    </source>
</evidence>
<dbReference type="PANTHER" id="PTHR22928">
    <property type="entry name" value="TELOMERE-ASSOCIATED PROTEIN RIF1"/>
    <property type="match status" value="1"/>
</dbReference>
<dbReference type="Pfam" id="PF12231">
    <property type="entry name" value="Rif1_N"/>
    <property type="match status" value="1"/>
</dbReference>
<dbReference type="Proteomes" id="UP000590412">
    <property type="component" value="Unassembled WGS sequence"/>
</dbReference>
<feature type="region of interest" description="Disordered" evidence="7">
    <location>
        <begin position="1160"/>
        <end position="1189"/>
    </location>
</feature>
<dbReference type="GO" id="GO:0140445">
    <property type="term" value="C:chromosome, telomeric repeat region"/>
    <property type="evidence" value="ECO:0007669"/>
    <property type="project" value="TreeGrafter"/>
</dbReference>
<evidence type="ECO:0000256" key="2">
    <source>
        <dbReference type="ARBA" id="ARBA00004574"/>
    </source>
</evidence>
<gene>
    <name evidence="9" type="ORF">FOB60_001722</name>
</gene>
<keyword evidence="4" id="KW-0779">Telomere</keyword>
<reference evidence="9" key="1">
    <citation type="submission" date="2020-03" db="EMBL/GenBank/DDBJ databases">
        <title>FDA dAtabase for Regulatory Grade micrObial Sequences (FDA-ARGOS): Supporting development and validation of Infectious Disease Dx tests.</title>
        <authorList>
            <person name="Campos J."/>
            <person name="Goldberg B."/>
            <person name="Tallon L."/>
            <person name="Sadzewicz L."/>
            <person name="Vavikolanu K."/>
            <person name="Mehta A."/>
            <person name="Aluvathingal J."/>
            <person name="Nadendla S."/>
            <person name="Nandy P."/>
            <person name="Geyer C."/>
            <person name="Yan Y."/>
            <person name="Sichtig H."/>
        </authorList>
    </citation>
    <scope>NUCLEOTIDE SEQUENCE [LARGE SCALE GENOMIC DNA]</scope>
    <source>
        <strain evidence="9">FDAARGOS_652</strain>
    </source>
</reference>
<evidence type="ECO:0000259" key="8">
    <source>
        <dbReference type="Pfam" id="PF12231"/>
    </source>
</evidence>
<dbReference type="OrthoDB" id="4070686at2759"/>
<proteinExistence type="predicted"/>
<evidence type="ECO:0000256" key="3">
    <source>
        <dbReference type="ARBA" id="ARBA00022454"/>
    </source>
</evidence>
<accession>A0A8X7NLT4</accession>
<comment type="caution">
    <text evidence="9">The sequence shown here is derived from an EMBL/GenBank/DDBJ whole genome shotgun (WGS) entry which is preliminary data.</text>
</comment>
<dbReference type="CDD" id="cd14267">
    <property type="entry name" value="Rif1_CTD_C-II_like"/>
    <property type="match status" value="1"/>
</dbReference>
<dbReference type="AlphaFoldDB" id="A0A8X7NLT4"/>
<dbReference type="GO" id="GO:0005634">
    <property type="term" value="C:nucleus"/>
    <property type="evidence" value="ECO:0007669"/>
    <property type="project" value="UniProtKB-SubCell"/>
</dbReference>
<feature type="compositionally biased region" description="Polar residues" evidence="7">
    <location>
        <begin position="55"/>
        <end position="74"/>
    </location>
</feature>
<sequence length="1239" mass="139635">MAPVRRSTRNSKSRTGSPKKQGNPQTGAKRRTNRRNKSAASKGEIVREKSPKLELNSSPIKQKNDQQTTPTKQVISKKGKNVLFSDDLVSDLPSTPERCSSPIRSILKPVEPNSLNRAADPNDTSLWDATNNARTINPKCFEFWLPGTIIQLPSGSEKLPMLVEGCMSVLDDEKFERRFEVYAALNGIVKTNPSAILLKLFASSKKNEIQQASLPLVVQVLKDISIIEKSIFNPELDKENDSPTKGDPFKVRVVTQALKLLNFVLCDTELNSFVTNADICWIYDHACTALVNPRISKALVSPYLNIIKDCKLSSSCKRDLFSHQHILEKLLFAVLNVKGFPSVSLVTERLICLKNYVLNFPDFMAKNIDHWFEPLLLNLCNMIHPLNVKCLGVGVHCLLEAAKCFLDCTPVHTCVLNKMSSRIASSVQSFTSSQEFSECMNQLRMQNVKLGQFVVSKLQELIRAEQHKLAMDMWMALTLLSSVDAFDESTYLESWLKVPNFCFSLGPPATAIALSYWRAVCFNLCKNNLDAFRTCIDRVQRPICKGDNPLYATHTLKSKTTVMMHVFDSFPLSELPKIVIDSLDNVFLGYLYIFLSPTILKSWTKYLAAFWDKIVQPIFRKFYLAKEAGPYANHLGCEVLHTLFRVSMPHPEKEFNEARILFNDPINLPQINPLPSRFVLIKFDKMMQNMISLFELDTIKFEQKLGLLKSFLNKIKLVVKKEQSPSVTTYDLIDNLPLLLRKLLGTQAVSSEVLVRVIVVMHDVFSPSLLINCDLGSENYDNNLNVYLPIVESSSALPLEGRMTVIRLILQSLPQTKALILITDILELPTTTNDTIQIIIELLSKTNIVANTIDLQLYAMICKCISCNYEVFVKKMIQAIVSIPNSEEICRCLTLLHIDEWKSNVADHVLLLLRNAPSKSIHHFVAGIISRRLEASLVQSLAFMTKNDFSSEMFLLSGNLFDLIVKDKASLFECCVLLKQYLKFKCQQGGNDYLLIDVLAAGCSKHLDIDITFLEKLVDFSHLPLSSREVQLQKAKSSTEVLLETTSSDSQDEHSRGDIDMIDNDSMDQSSLGLITSSSQEVAGDIRSEDAVNLDRNTLKMIVKTNNSLREGRSRSSMAIENLIGKEEEVITSKQCQSESRISPHLRFPEKLSNVANNANGQIHSATSNTQGVSNYDTSEERRYSQVDESVQTPSLSAIELVKLLAEKSSQELNMFSPQQKYELESELLRFMIKLRQLE</sequence>
<evidence type="ECO:0000313" key="9">
    <source>
        <dbReference type="EMBL" id="KAF6057167.1"/>
    </source>
</evidence>
<protein>
    <submittedName>
        <fullName evidence="9">Rap1-interacting factor 1 N terminal family protein</fullName>
    </submittedName>
</protein>
<comment type="subcellular location">
    <subcellularLocation>
        <location evidence="2">Chromosome</location>
        <location evidence="2">Telomere</location>
    </subcellularLocation>
    <subcellularLocation>
        <location evidence="1">Nucleus</location>
    </subcellularLocation>
</comment>
<feature type="compositionally biased region" description="Basic residues" evidence="7">
    <location>
        <begin position="28"/>
        <end position="37"/>
    </location>
</feature>
<keyword evidence="5" id="KW-0539">Nucleus</keyword>
<feature type="domain" description="Telomere-associated protein Rif1 N-terminal" evidence="8">
    <location>
        <begin position="214"/>
        <end position="528"/>
    </location>
</feature>
<keyword evidence="3" id="KW-0158">Chromosome</keyword>
<dbReference type="InterPro" id="IPR022031">
    <property type="entry name" value="Rif1_N"/>
</dbReference>
<keyword evidence="6" id="KW-0131">Cell cycle</keyword>
<evidence type="ECO:0000256" key="4">
    <source>
        <dbReference type="ARBA" id="ARBA00022895"/>
    </source>
</evidence>
<feature type="compositionally biased region" description="Basic residues" evidence="7">
    <location>
        <begin position="1"/>
        <end position="12"/>
    </location>
</feature>
<feature type="compositionally biased region" description="Polar residues" evidence="7">
    <location>
        <begin position="1160"/>
        <end position="1177"/>
    </location>
</feature>
<dbReference type="EMBL" id="JABWAB010000003">
    <property type="protein sequence ID" value="KAF6057167.1"/>
    <property type="molecule type" value="Genomic_DNA"/>
</dbReference>
<feature type="compositionally biased region" description="Polar residues" evidence="7">
    <location>
        <begin position="13"/>
        <end position="26"/>
    </location>
</feature>
<evidence type="ECO:0000256" key="6">
    <source>
        <dbReference type="ARBA" id="ARBA00023306"/>
    </source>
</evidence>
<feature type="region of interest" description="Disordered" evidence="7">
    <location>
        <begin position="1"/>
        <end position="78"/>
    </location>
</feature>
<dbReference type="PANTHER" id="PTHR22928:SF3">
    <property type="entry name" value="TELOMERE-ASSOCIATED PROTEIN RIF1"/>
    <property type="match status" value="1"/>
</dbReference>
<name>A0A8X7NLT4_CANPA</name>
<dbReference type="GO" id="GO:0000723">
    <property type="term" value="P:telomere maintenance"/>
    <property type="evidence" value="ECO:0007669"/>
    <property type="project" value="TreeGrafter"/>
</dbReference>
<evidence type="ECO:0000313" key="10">
    <source>
        <dbReference type="Proteomes" id="UP000590412"/>
    </source>
</evidence>